<protein>
    <recommendedName>
        <fullName evidence="1">NACHT N-terminal Helical domain-containing protein</fullName>
    </recommendedName>
</protein>
<dbReference type="Gene3D" id="3.40.50.300">
    <property type="entry name" value="P-loop containing nucleotide triphosphate hydrolases"/>
    <property type="match status" value="1"/>
</dbReference>
<keyword evidence="3" id="KW-1185">Reference proteome</keyword>
<comment type="caution">
    <text evidence="2">The sequence shown here is derived from an EMBL/GenBank/DDBJ whole genome shotgun (WGS) entry which is preliminary data.</text>
</comment>
<dbReference type="RefSeq" id="WP_184903639.1">
    <property type="nucleotide sequence ID" value="NZ_JACHMX010000001.1"/>
</dbReference>
<dbReference type="AlphaFoldDB" id="A0A841BF05"/>
<sequence>MPTKLTYRDAVEILGVENSPLVQKLDKLFGGLLLAATPFLPELLSIFDAKIEFVRLTDELVKRGIDKRRKMSQFDRIQRLHAARGVLMVAAYFDALEREKLPFDFGSLKVSRGDSVRLATAGDPANSLAEAAAAIVRTEIPLLGMTSDSLGLRSELERFYRALSLRVDTFLQGLAVWDSLDDTRKSQTSGVLQLAIPAAISNFDAATQRLAVESPEFAIWLNISGHRSSRDRLEDVHRAVQDLLTRAEPVERVTPALQAIVRFNRAVLQRKLIASEELPPGLDAPEIDRAYVNPNFRLADTDPGTPLNDEDFWARQRVCEDFEKFLLGYLSTPWAWTKPLVVLGHPGAGKSLLTEVQAARLPSPDFVSVRVALRDVPADVSIHEQIERAIRLSTHEATTWPDFARAARNSILVLFLDGFDELLQATGVSRSDYLLRVKHFQEIEETQGRHVAVIITSRVTVADRMRLPASVLTVRLEPFDLEQVGQWLKTWNEVNGEHLANGGRGPLGIDVVEPYLNLASQPLLLLMLAVYDAESGALQQSRHQLSQTELYERLLGQFARRQVAKTDRHVSFDDPPVRQELMVLSIVALGMFNRGAQWITDAQLAEDLSALRIVAPAGQVVTDEHRLLASEAKNALGRFYFVHRARTSLDDKEMGTYEFMHATFGEYLVVRLVWRSLMDMVERLRQENARHFTTGHLSGDVELRAFLSWSLLSTRSTTIDYLEELVARMSENWRTAMRAALLTAFHGLHRPEVNTLYSGYLPATRTATARLATYGANLLILLMAIGTEVTSKELYPESRDHVDEWTRTMYLWRSQLRPGEWDSLVRLYRAVRLLDGEIPTVLLVSREDRTETSLSPELPWLPMPAGAFTVDLRVPTDILPSAELICDPNLDLAVNALGGPEGLPSQVISAYVSLSGQVRSVAGDLVRAGSFHSSMTPARERIAVFERLVQFGKHALLRHEEWGQQFASQISYLLVNDDVVPVSFVLQHLEALLEHAGPTYRDHNLKLILRLFARISDVHTFLPMLDEMLRGHRLRTELAAEFWCALTEKGASAAEFPYEVREHIADLRSRNRDELLAHRPALLKRLSALSAPIPEGGS</sequence>
<evidence type="ECO:0000259" key="1">
    <source>
        <dbReference type="Pfam" id="PF22738"/>
    </source>
</evidence>
<dbReference type="SUPFAM" id="SSF52540">
    <property type="entry name" value="P-loop containing nucleoside triphosphate hydrolases"/>
    <property type="match status" value="1"/>
</dbReference>
<name>A0A841BF05_9PSEU</name>
<dbReference type="Pfam" id="PF22738">
    <property type="entry name" value="NNH7"/>
    <property type="match status" value="1"/>
</dbReference>
<proteinExistence type="predicted"/>
<dbReference type="Proteomes" id="UP000580861">
    <property type="component" value="Unassembled WGS sequence"/>
</dbReference>
<dbReference type="InterPro" id="IPR027417">
    <property type="entry name" value="P-loop_NTPase"/>
</dbReference>
<reference evidence="2 3" key="1">
    <citation type="submission" date="2020-08" db="EMBL/GenBank/DDBJ databases">
        <title>Sequencing the genomes of 1000 actinobacteria strains.</title>
        <authorList>
            <person name="Klenk H.-P."/>
        </authorList>
    </citation>
    <scope>NUCLEOTIDE SEQUENCE [LARGE SCALE GENOMIC DNA]</scope>
    <source>
        <strain evidence="2 3">DSM 45272</strain>
    </source>
</reference>
<feature type="domain" description="NACHT N-terminal Helical" evidence="1">
    <location>
        <begin position="3"/>
        <end position="223"/>
    </location>
</feature>
<gene>
    <name evidence="2" type="ORF">HDA45_007568</name>
</gene>
<dbReference type="InterPro" id="IPR054567">
    <property type="entry name" value="NNH7"/>
</dbReference>
<dbReference type="EMBL" id="JACHMX010000001">
    <property type="protein sequence ID" value="MBB5857481.1"/>
    <property type="molecule type" value="Genomic_DNA"/>
</dbReference>
<evidence type="ECO:0000313" key="3">
    <source>
        <dbReference type="Proteomes" id="UP000580861"/>
    </source>
</evidence>
<organism evidence="2 3">
    <name type="scientific">Amycolatopsis umgeniensis</name>
    <dbReference type="NCBI Taxonomy" id="336628"/>
    <lineage>
        <taxon>Bacteria</taxon>
        <taxon>Bacillati</taxon>
        <taxon>Actinomycetota</taxon>
        <taxon>Actinomycetes</taxon>
        <taxon>Pseudonocardiales</taxon>
        <taxon>Pseudonocardiaceae</taxon>
        <taxon>Amycolatopsis</taxon>
    </lineage>
</organism>
<evidence type="ECO:0000313" key="2">
    <source>
        <dbReference type="EMBL" id="MBB5857481.1"/>
    </source>
</evidence>
<accession>A0A841BF05</accession>